<dbReference type="PANTHER" id="PTHR23092">
    <property type="entry name" value="POLY(A) RNA POLYMERASE"/>
    <property type="match status" value="1"/>
</dbReference>
<dbReference type="GO" id="GO:0005730">
    <property type="term" value="C:nucleolus"/>
    <property type="evidence" value="ECO:0007669"/>
    <property type="project" value="TreeGrafter"/>
</dbReference>
<evidence type="ECO:0000259" key="9">
    <source>
        <dbReference type="Pfam" id="PF22600"/>
    </source>
</evidence>
<comment type="caution">
    <text evidence="10">The sequence shown here is derived from an EMBL/GenBank/DDBJ whole genome shotgun (WGS) entry which is preliminary data.</text>
</comment>
<dbReference type="Pfam" id="PF03828">
    <property type="entry name" value="PAP_assoc"/>
    <property type="match status" value="1"/>
</dbReference>
<dbReference type="STRING" id="101127.A0A1X2GSB4"/>
<dbReference type="OrthoDB" id="273917at2759"/>
<dbReference type="CDD" id="cd05402">
    <property type="entry name" value="NT_PAP_TUTase"/>
    <property type="match status" value="1"/>
</dbReference>
<dbReference type="GO" id="GO:0003729">
    <property type="term" value="F:mRNA binding"/>
    <property type="evidence" value="ECO:0007669"/>
    <property type="project" value="TreeGrafter"/>
</dbReference>
<evidence type="ECO:0000256" key="2">
    <source>
        <dbReference type="ARBA" id="ARBA00008593"/>
    </source>
</evidence>
<name>A0A1X2GSB4_9FUNG</name>
<dbReference type="Pfam" id="PF22600">
    <property type="entry name" value="MTPAP-like_central"/>
    <property type="match status" value="1"/>
</dbReference>
<dbReference type="Gene3D" id="1.10.1410.10">
    <property type="match status" value="1"/>
</dbReference>
<dbReference type="GO" id="GO:0046872">
    <property type="term" value="F:metal ion binding"/>
    <property type="evidence" value="ECO:0007669"/>
    <property type="project" value="UniProtKB-KW"/>
</dbReference>
<dbReference type="InterPro" id="IPR043519">
    <property type="entry name" value="NT_sf"/>
</dbReference>
<comment type="similarity">
    <text evidence="2">Belongs to the DNA polymerase type-B-like family.</text>
</comment>
<evidence type="ECO:0000256" key="1">
    <source>
        <dbReference type="ARBA" id="ARBA00001936"/>
    </source>
</evidence>
<organism evidence="10 11">
    <name type="scientific">Hesseltinella vesiculosa</name>
    <dbReference type="NCBI Taxonomy" id="101127"/>
    <lineage>
        <taxon>Eukaryota</taxon>
        <taxon>Fungi</taxon>
        <taxon>Fungi incertae sedis</taxon>
        <taxon>Mucoromycota</taxon>
        <taxon>Mucoromycotina</taxon>
        <taxon>Mucoromycetes</taxon>
        <taxon>Mucorales</taxon>
        <taxon>Cunninghamellaceae</taxon>
        <taxon>Hesseltinella</taxon>
    </lineage>
</organism>
<dbReference type="EC" id="2.7.7.19" evidence="3"/>
<dbReference type="GO" id="GO:0043634">
    <property type="term" value="P:polyadenylation-dependent ncRNA catabolic process"/>
    <property type="evidence" value="ECO:0007669"/>
    <property type="project" value="TreeGrafter"/>
</dbReference>
<protein>
    <recommendedName>
        <fullName evidence="3">polynucleotide adenylyltransferase</fullName>
        <ecNumber evidence="3">2.7.7.19</ecNumber>
    </recommendedName>
</protein>
<dbReference type="InterPro" id="IPR054708">
    <property type="entry name" value="MTPAP-like_central"/>
</dbReference>
<dbReference type="SUPFAM" id="SSF81631">
    <property type="entry name" value="PAP/OAS1 substrate-binding domain"/>
    <property type="match status" value="1"/>
</dbReference>
<dbReference type="Gene3D" id="3.30.460.10">
    <property type="entry name" value="Beta Polymerase, domain 2"/>
    <property type="match status" value="1"/>
</dbReference>
<dbReference type="GO" id="GO:0031499">
    <property type="term" value="C:TRAMP complex"/>
    <property type="evidence" value="ECO:0007669"/>
    <property type="project" value="TreeGrafter"/>
</dbReference>
<accession>A0A1X2GSB4</accession>
<feature type="region of interest" description="Disordered" evidence="7">
    <location>
        <begin position="1"/>
        <end position="46"/>
    </location>
</feature>
<proteinExistence type="inferred from homology"/>
<keyword evidence="6" id="KW-0460">Magnesium</keyword>
<feature type="compositionally biased region" description="Basic residues" evidence="7">
    <location>
        <begin position="10"/>
        <end position="21"/>
    </location>
</feature>
<dbReference type="EMBL" id="MCGT01000004">
    <property type="protein sequence ID" value="ORX60380.1"/>
    <property type="molecule type" value="Genomic_DNA"/>
</dbReference>
<keyword evidence="5" id="KW-0479">Metal-binding</keyword>
<dbReference type="InterPro" id="IPR002058">
    <property type="entry name" value="PAP_assoc"/>
</dbReference>
<evidence type="ECO:0000256" key="6">
    <source>
        <dbReference type="ARBA" id="ARBA00022842"/>
    </source>
</evidence>
<keyword evidence="4 10" id="KW-0808">Transferase</keyword>
<sequence>MSTSHGHSWQPKKAKMSRPSKGKSQVPKAPKPQSAPKRRRGRKSRFVEVEKVERGSIIVDRAPRGAPRRDGNIDAERDYICLDDINNDLELPTGFPNTYNGPEKVFYPWWSNNRLKKTTPDCLLEALNREINYFIHYIKPRHAEKTMRRYLIHKVSVAIRNAWPNATVTPFGSYATDLYLPDGDIDLVVKFNGFSNDRRVLDQLADIISTNHISRSFPQVISNATVPVIKFTDRLTNIKVDVILNADSGVKSSHYVNDTMHAHPGMQELVLILKHLLAMRNLNEVFTGGMGGYALSCLVESFMQMQPKLAQRTINAKENLGTLLMELLKLYGINFNAGRVGIDVKRGRFFKAYGHDRFGNPVFTITDPNDSNNDLGAKSFKTREIREVFKKAYFSLYGVMHDYLEFGMPSTQFNTSTVIFNHIGVIPLSMMEQRANIMRVYRQGDWRKEKYYSSFCE</sequence>
<dbReference type="GO" id="GO:0010605">
    <property type="term" value="P:negative regulation of macromolecule metabolic process"/>
    <property type="evidence" value="ECO:0007669"/>
    <property type="project" value="UniProtKB-ARBA"/>
</dbReference>
<keyword evidence="11" id="KW-1185">Reference proteome</keyword>
<dbReference type="GO" id="GO:0031123">
    <property type="term" value="P:RNA 3'-end processing"/>
    <property type="evidence" value="ECO:0007669"/>
    <property type="project" value="TreeGrafter"/>
</dbReference>
<evidence type="ECO:0000259" key="8">
    <source>
        <dbReference type="Pfam" id="PF03828"/>
    </source>
</evidence>
<feature type="domain" description="Poly(A) RNA polymerase mitochondrial-like central palm" evidence="9">
    <location>
        <begin position="127"/>
        <end position="254"/>
    </location>
</feature>
<evidence type="ECO:0000256" key="5">
    <source>
        <dbReference type="ARBA" id="ARBA00022723"/>
    </source>
</evidence>
<feature type="domain" description="PAP-associated" evidence="8">
    <location>
        <begin position="319"/>
        <end position="373"/>
    </location>
</feature>
<evidence type="ECO:0000313" key="11">
    <source>
        <dbReference type="Proteomes" id="UP000242146"/>
    </source>
</evidence>
<dbReference type="SUPFAM" id="SSF81301">
    <property type="entry name" value="Nucleotidyltransferase"/>
    <property type="match status" value="1"/>
</dbReference>
<evidence type="ECO:0000313" key="10">
    <source>
        <dbReference type="EMBL" id="ORX60380.1"/>
    </source>
</evidence>
<dbReference type="GO" id="GO:1990817">
    <property type="term" value="F:poly(A) RNA polymerase activity"/>
    <property type="evidence" value="ECO:0007669"/>
    <property type="project" value="UniProtKB-EC"/>
</dbReference>
<evidence type="ECO:0000256" key="4">
    <source>
        <dbReference type="ARBA" id="ARBA00022679"/>
    </source>
</evidence>
<dbReference type="InterPro" id="IPR045862">
    <property type="entry name" value="Trf4-like"/>
</dbReference>
<dbReference type="Proteomes" id="UP000242146">
    <property type="component" value="Unassembled WGS sequence"/>
</dbReference>
<reference evidence="10 11" key="1">
    <citation type="submission" date="2016-07" db="EMBL/GenBank/DDBJ databases">
        <title>Pervasive Adenine N6-methylation of Active Genes in Fungi.</title>
        <authorList>
            <consortium name="DOE Joint Genome Institute"/>
            <person name="Mondo S.J."/>
            <person name="Dannebaum R.O."/>
            <person name="Kuo R.C."/>
            <person name="Labutti K."/>
            <person name="Haridas S."/>
            <person name="Kuo A."/>
            <person name="Salamov A."/>
            <person name="Ahrendt S.R."/>
            <person name="Lipzen A."/>
            <person name="Sullivan W."/>
            <person name="Andreopoulos W.B."/>
            <person name="Clum A."/>
            <person name="Lindquist E."/>
            <person name="Daum C."/>
            <person name="Ramamoorthy G.K."/>
            <person name="Gryganskyi A."/>
            <person name="Culley D."/>
            <person name="Magnuson J.K."/>
            <person name="James T.Y."/>
            <person name="O'Malley M.A."/>
            <person name="Stajich J.E."/>
            <person name="Spatafora J.W."/>
            <person name="Visel A."/>
            <person name="Grigoriev I.V."/>
        </authorList>
    </citation>
    <scope>NUCLEOTIDE SEQUENCE [LARGE SCALE GENOMIC DNA]</scope>
    <source>
        <strain evidence="10 11">NRRL 3301</strain>
    </source>
</reference>
<comment type="cofactor">
    <cofactor evidence="1">
        <name>Mn(2+)</name>
        <dbReference type="ChEBI" id="CHEBI:29035"/>
    </cofactor>
</comment>
<dbReference type="PANTHER" id="PTHR23092:SF15">
    <property type="entry name" value="INACTIVE NON-CANONICAL POLY(A) RNA POLYMERASE PROTEIN TRF4-2-RELATED"/>
    <property type="match status" value="1"/>
</dbReference>
<evidence type="ECO:0000256" key="7">
    <source>
        <dbReference type="SAM" id="MobiDB-lite"/>
    </source>
</evidence>
<evidence type="ECO:0000256" key="3">
    <source>
        <dbReference type="ARBA" id="ARBA00012388"/>
    </source>
</evidence>
<dbReference type="AlphaFoldDB" id="A0A1X2GSB4"/>
<gene>
    <name evidence="10" type="ORF">DM01DRAFT_1342865</name>
</gene>
<dbReference type="FunFam" id="3.30.460.10:FF:000006">
    <property type="entry name" value="non-canonical poly(A) RNA polymerase PAPD5"/>
    <property type="match status" value="1"/>
</dbReference>